<gene>
    <name evidence="1" type="ORF">FSW04_05045</name>
</gene>
<keyword evidence="2" id="KW-1185">Reference proteome</keyword>
<accession>A0A5B8U1Y4</accession>
<organism evidence="1 2">
    <name type="scientific">Baekduia soli</name>
    <dbReference type="NCBI Taxonomy" id="496014"/>
    <lineage>
        <taxon>Bacteria</taxon>
        <taxon>Bacillati</taxon>
        <taxon>Actinomycetota</taxon>
        <taxon>Thermoleophilia</taxon>
        <taxon>Solirubrobacterales</taxon>
        <taxon>Baekduiaceae</taxon>
        <taxon>Baekduia</taxon>
    </lineage>
</organism>
<dbReference type="SUPFAM" id="SSF50346">
    <property type="entry name" value="PRC-barrel domain"/>
    <property type="match status" value="1"/>
</dbReference>
<evidence type="ECO:0008006" key="3">
    <source>
        <dbReference type="Google" id="ProtNLM"/>
    </source>
</evidence>
<sequence length="112" mass="12487">MLDQRQAKRDVFILDGTFGLVGRLDGVHIDPDGEAWGTVHCGTFGARTRLVPLRGSQWWSGYLRVTCSRHQVRNAPESGADVLLDADDAELLREHYGAVDDGAESRFYRPES</sequence>
<protein>
    <recommendedName>
        <fullName evidence="3">PRC-barrel domain containing protein</fullName>
    </recommendedName>
</protein>
<dbReference type="AlphaFoldDB" id="A0A5B8U1Y4"/>
<reference evidence="1 2" key="1">
    <citation type="journal article" date="2018" name="J. Microbiol.">
        <title>Baekduia soli gen. nov., sp. nov., a novel bacterium isolated from the soil of Baekdu Mountain and proposal of a novel family name, Baekduiaceae fam. nov.</title>
        <authorList>
            <person name="An D.S."/>
            <person name="Siddiqi M.Z."/>
            <person name="Kim K.H."/>
            <person name="Yu H.S."/>
            <person name="Im W.T."/>
        </authorList>
    </citation>
    <scope>NUCLEOTIDE SEQUENCE [LARGE SCALE GENOMIC DNA]</scope>
    <source>
        <strain evidence="1 2">BR7-21</strain>
    </source>
</reference>
<dbReference type="KEGG" id="bsol:FSW04_05045"/>
<dbReference type="RefSeq" id="WP_146916910.1">
    <property type="nucleotide sequence ID" value="NZ_CP042430.1"/>
</dbReference>
<evidence type="ECO:0000313" key="1">
    <source>
        <dbReference type="EMBL" id="QEC47016.1"/>
    </source>
</evidence>
<evidence type="ECO:0000313" key="2">
    <source>
        <dbReference type="Proteomes" id="UP000321805"/>
    </source>
</evidence>
<dbReference type="Proteomes" id="UP000321805">
    <property type="component" value="Chromosome"/>
</dbReference>
<dbReference type="OrthoDB" id="3712018at2"/>
<dbReference type="EMBL" id="CP042430">
    <property type="protein sequence ID" value="QEC47016.1"/>
    <property type="molecule type" value="Genomic_DNA"/>
</dbReference>
<name>A0A5B8U1Y4_9ACTN</name>
<dbReference type="InterPro" id="IPR011033">
    <property type="entry name" value="PRC_barrel-like_sf"/>
</dbReference>
<proteinExistence type="predicted"/>